<dbReference type="Gene3D" id="3.80.10.10">
    <property type="entry name" value="Ribonuclease Inhibitor"/>
    <property type="match status" value="3"/>
</dbReference>
<dbReference type="Proteomes" id="UP000618051">
    <property type="component" value="Unassembled WGS sequence"/>
</dbReference>
<evidence type="ECO:0000313" key="4">
    <source>
        <dbReference type="EMBL" id="KAI1234841.1"/>
    </source>
</evidence>
<keyword evidence="5" id="KW-1185">Reference proteome</keyword>
<comment type="caution">
    <text evidence="3">The sequence shown here is derived from an EMBL/GenBank/DDBJ whole genome shotgun (WGS) entry which is preliminary data.</text>
</comment>
<dbReference type="Pfam" id="PF13855">
    <property type="entry name" value="LRR_8"/>
    <property type="match status" value="3"/>
</dbReference>
<organism evidence="3">
    <name type="scientific">Lamprotornis superbus</name>
    <dbReference type="NCBI Taxonomy" id="245042"/>
    <lineage>
        <taxon>Eukaryota</taxon>
        <taxon>Metazoa</taxon>
        <taxon>Chordata</taxon>
        <taxon>Craniata</taxon>
        <taxon>Vertebrata</taxon>
        <taxon>Euteleostomi</taxon>
        <taxon>Archelosauria</taxon>
        <taxon>Archosauria</taxon>
        <taxon>Dinosauria</taxon>
        <taxon>Saurischia</taxon>
        <taxon>Theropoda</taxon>
        <taxon>Coelurosauria</taxon>
        <taxon>Aves</taxon>
        <taxon>Neognathae</taxon>
        <taxon>Neoaves</taxon>
        <taxon>Telluraves</taxon>
        <taxon>Australaves</taxon>
        <taxon>Passeriformes</taxon>
        <taxon>Sturnidae</taxon>
        <taxon>Lamprotornis</taxon>
    </lineage>
</organism>
<reference evidence="4" key="3">
    <citation type="submission" date="2022-01" db="EMBL/GenBank/DDBJ databases">
        <authorList>
            <person name="Rubenstein D.R."/>
        </authorList>
    </citation>
    <scope>NUCLEOTIDE SEQUENCE</scope>
    <source>
        <strain evidence="4">SS15</strain>
        <tissue evidence="4">Liver</tissue>
    </source>
</reference>
<proteinExistence type="predicted"/>
<dbReference type="PANTHER" id="PTHR24366:SF170">
    <property type="entry name" value="RE50361P"/>
    <property type="match status" value="1"/>
</dbReference>
<dbReference type="EMBL" id="JADDUC010000023">
    <property type="protein sequence ID" value="KAG0124914.1"/>
    <property type="molecule type" value="Genomic_DNA"/>
</dbReference>
<name>A0A835NYK8_9PASS</name>
<dbReference type="PANTHER" id="PTHR24366">
    <property type="entry name" value="IG(IMMUNOGLOBULIN) AND LRR(LEUCINE RICH REPEAT) DOMAINS"/>
    <property type="match status" value="1"/>
</dbReference>
<dbReference type="EMBL" id="JADDUC020000014">
    <property type="protein sequence ID" value="KAI1234841.1"/>
    <property type="molecule type" value="Genomic_DNA"/>
</dbReference>
<protein>
    <submittedName>
        <fullName evidence="3">Uncharacterized protein</fullName>
    </submittedName>
</protein>
<dbReference type="PROSITE" id="PS51450">
    <property type="entry name" value="LRR"/>
    <property type="match status" value="3"/>
</dbReference>
<evidence type="ECO:0000256" key="2">
    <source>
        <dbReference type="ARBA" id="ARBA00022737"/>
    </source>
</evidence>
<dbReference type="SUPFAM" id="SSF52058">
    <property type="entry name" value="L domain-like"/>
    <property type="match status" value="1"/>
</dbReference>
<evidence type="ECO:0000313" key="5">
    <source>
        <dbReference type="Proteomes" id="UP000618051"/>
    </source>
</evidence>
<dbReference type="SMART" id="SM00369">
    <property type="entry name" value="LRR_TYP"/>
    <property type="match status" value="10"/>
</dbReference>
<keyword evidence="2" id="KW-0677">Repeat</keyword>
<dbReference type="OrthoDB" id="1055097at2759"/>
<dbReference type="InterPro" id="IPR001611">
    <property type="entry name" value="Leu-rich_rpt"/>
</dbReference>
<accession>A0A835NYK8</accession>
<dbReference type="FunFam" id="3.80.10.10:FF:001164">
    <property type="entry name" value="GH01279p"/>
    <property type="match status" value="1"/>
</dbReference>
<dbReference type="AlphaFoldDB" id="A0A835NYK8"/>
<dbReference type="InterPro" id="IPR003591">
    <property type="entry name" value="Leu-rich_rpt_typical-subtyp"/>
</dbReference>
<gene>
    <name evidence="4" type="ORF">IHE44_0003224</name>
    <name evidence="3" type="ORF">IHE44_005819</name>
</gene>
<sequence length="855" mass="94674">MHAASTQCLYLEQTLEEKEGHESSCKGEELHILPPISPAHTLLGGLQDCWPTGQRLISSDVSKHLIPTGLQQEEPADLFSPSGHSPTNPAMPVVHLPKSLWLDGNNLTFLTPGTFHALSRLQELHLSRNSRLTYLHANTFRGLLNLISLDLSHCNIFEIHPLLFSHLPSLERLDLASNNMRYVPQAFKNLSNLTRLSLEGNHIEAIGRDSLKDLETLYDLNLRKNRIWIIQNGAFTKLLRLGMLNLGHNFITDLSNQLFEGLIQLKTMHLEANRITAVDCTFRQLLNLRNLYLNNNQISSISDSAFLYLNKLHFLHLSRNNLSSLPMHLFTKLPKLRLVLLSHNPWSCDCSTLWLWTSRRAAIEGLDCAFLHPPNSTAPGEPRPAPLGDCTVPLELASEDKCRVAGTSVAPRPPALPGQLILLALACHTWYSERGWGTVVATQEGNLHLEVLDGGGLASFFQGLVYPADYNVIIGFLTITQVLEDIQAQHPVTQQFISDKPPDANFVIDMAITFQKGPVDVLVFRLGKCRVLVEQVGNEGQVQFGVATDHISGCDELPAAEAIRLLQHVLCPAQLDVSEQADLDDLPEEPKDQLPEAACQRFLQCQCRGKAGRQAEQPLEEAVQPLEHGRLREKATKPTLEQECKAVCQCSLIARLPMSLPLCSLAKVTSQKQQSCQGTPWHRDNHESSRILLALLLITGSGKNEVVRDESDGQVWQPGKAAQTGRAGLCRELHHCGGCVHSPPHPPQPLLKAASTIVTIPKGLCKFQRRQDSPEQPPSGQLLTLSCWERQVPCYAYVHLGADCETLLQLLHNSPPLQGKNLPNPLGADTHIGPELEHDCVQSSERTHPGTLNPE</sequence>
<reference evidence="3" key="1">
    <citation type="submission" date="2020-10" db="EMBL/GenBank/DDBJ databases">
        <title>Feather gene expression reveals the developmental basis of iridescence in African starlings.</title>
        <authorList>
            <person name="Rubenstein D.R."/>
        </authorList>
    </citation>
    <scope>NUCLEOTIDE SEQUENCE</scope>
    <source>
        <strain evidence="3">SS15</strain>
        <tissue evidence="3">Liver</tissue>
    </source>
</reference>
<keyword evidence="1" id="KW-0433">Leucine-rich repeat</keyword>
<evidence type="ECO:0000313" key="3">
    <source>
        <dbReference type="EMBL" id="KAG0124914.1"/>
    </source>
</evidence>
<dbReference type="InterPro" id="IPR032675">
    <property type="entry name" value="LRR_dom_sf"/>
</dbReference>
<evidence type="ECO:0000256" key="1">
    <source>
        <dbReference type="ARBA" id="ARBA00022614"/>
    </source>
</evidence>
<reference evidence="4 5" key="2">
    <citation type="journal article" date="2021" name="J. Hered.">
        <title>Feather Gene Expression Elucidates the Developmental Basis of Plumage Iridescence in African Starlings.</title>
        <authorList>
            <person name="Rubenstein D.R."/>
            <person name="Corvelo A."/>
            <person name="MacManes M.D."/>
            <person name="Maia R."/>
            <person name="Narzisi G."/>
            <person name="Rousaki A."/>
            <person name="Vandenabeele P."/>
            <person name="Shawkey M.D."/>
            <person name="Solomon J."/>
        </authorList>
    </citation>
    <scope>NUCLEOTIDE SEQUENCE [LARGE SCALE GENOMIC DNA]</scope>
    <source>
        <strain evidence="4">SS15</strain>
    </source>
</reference>